<dbReference type="PRINTS" id="PR00190">
    <property type="entry name" value="ACTIN"/>
</dbReference>
<dbReference type="Gene3D" id="3.30.420.40">
    <property type="match status" value="2"/>
</dbReference>
<comment type="similarity">
    <text evidence="1">Belongs to the actin family.</text>
</comment>
<keyword evidence="3" id="KW-1185">Reference proteome</keyword>
<dbReference type="Pfam" id="PF00022">
    <property type="entry name" value="Actin"/>
    <property type="match status" value="1"/>
</dbReference>
<dbReference type="SUPFAM" id="SSF53067">
    <property type="entry name" value="Actin-like ATPase domain"/>
    <property type="match status" value="2"/>
</dbReference>
<accession>A0ABQ9TEI5</accession>
<dbReference type="InterPro" id="IPR004000">
    <property type="entry name" value="Actin"/>
</dbReference>
<evidence type="ECO:0000256" key="1">
    <source>
        <dbReference type="RuleBase" id="RU000487"/>
    </source>
</evidence>
<dbReference type="Proteomes" id="UP001266305">
    <property type="component" value="Unassembled WGS sequence"/>
</dbReference>
<dbReference type="Gene3D" id="3.90.640.10">
    <property type="entry name" value="Actin, Chain A, domain 4"/>
    <property type="match status" value="1"/>
</dbReference>
<sequence length="176" mass="20046">MGQKDSYMGHKAQSKRGILTLKYHMEHGVVTNWDDMEIWQHTFYNKLCIAPEEHPMLLTQAPLSPKTNHEKMTQIIHVLDHPGWYASGHTTGIVMDFNDGVTHTMAIYEGHILPLDLAGQDLTNYLMKILTEGSYSFTTMAEQKIMLDIKEKLCYIALDFEQQMATAASRASLEKS</sequence>
<dbReference type="SMART" id="SM00268">
    <property type="entry name" value="ACTIN"/>
    <property type="match status" value="1"/>
</dbReference>
<name>A0ABQ9TEI5_SAGOE</name>
<dbReference type="InterPro" id="IPR043129">
    <property type="entry name" value="ATPase_NBD"/>
</dbReference>
<dbReference type="PANTHER" id="PTHR11937">
    <property type="entry name" value="ACTIN"/>
    <property type="match status" value="1"/>
</dbReference>
<evidence type="ECO:0000313" key="3">
    <source>
        <dbReference type="Proteomes" id="UP001266305"/>
    </source>
</evidence>
<reference evidence="2 3" key="1">
    <citation type="submission" date="2023-05" db="EMBL/GenBank/DDBJ databases">
        <title>B98-5 Cell Line De Novo Hybrid Assembly: An Optical Mapping Approach.</title>
        <authorList>
            <person name="Kananen K."/>
            <person name="Auerbach J.A."/>
            <person name="Kautto E."/>
            <person name="Blachly J.S."/>
        </authorList>
    </citation>
    <scope>NUCLEOTIDE SEQUENCE [LARGE SCALE GENOMIC DNA]</scope>
    <source>
        <strain evidence="2">B95-8</strain>
        <tissue evidence="2">Cell line</tissue>
    </source>
</reference>
<dbReference type="EMBL" id="JASSZA010000023">
    <property type="protein sequence ID" value="KAK2082868.1"/>
    <property type="molecule type" value="Genomic_DNA"/>
</dbReference>
<proteinExistence type="inferred from homology"/>
<comment type="caution">
    <text evidence="2">The sequence shown here is derived from an EMBL/GenBank/DDBJ whole genome shotgun (WGS) entry which is preliminary data.</text>
</comment>
<organism evidence="2 3">
    <name type="scientific">Saguinus oedipus</name>
    <name type="common">Cotton-top tamarin</name>
    <name type="synonym">Oedipomidas oedipus</name>
    <dbReference type="NCBI Taxonomy" id="9490"/>
    <lineage>
        <taxon>Eukaryota</taxon>
        <taxon>Metazoa</taxon>
        <taxon>Chordata</taxon>
        <taxon>Craniata</taxon>
        <taxon>Vertebrata</taxon>
        <taxon>Euteleostomi</taxon>
        <taxon>Mammalia</taxon>
        <taxon>Eutheria</taxon>
        <taxon>Euarchontoglires</taxon>
        <taxon>Primates</taxon>
        <taxon>Haplorrhini</taxon>
        <taxon>Platyrrhini</taxon>
        <taxon>Cebidae</taxon>
        <taxon>Callitrichinae</taxon>
        <taxon>Saguinus</taxon>
    </lineage>
</organism>
<evidence type="ECO:0000313" key="2">
    <source>
        <dbReference type="EMBL" id="KAK2082868.1"/>
    </source>
</evidence>
<gene>
    <name evidence="2" type="ORF">P7K49_038104</name>
</gene>
<protein>
    <submittedName>
        <fullName evidence="2">Uncharacterized protein</fullName>
    </submittedName>
</protein>